<gene>
    <name evidence="3" type="ORF">MJO52_08185</name>
</gene>
<keyword evidence="2" id="KW-0175">Coiled coil</keyword>
<organism evidence="3 4">
    <name type="scientific">Microbulbifer variabilis</name>
    <dbReference type="NCBI Taxonomy" id="266805"/>
    <lineage>
        <taxon>Bacteria</taxon>
        <taxon>Pseudomonadati</taxon>
        <taxon>Pseudomonadota</taxon>
        <taxon>Gammaproteobacteria</taxon>
        <taxon>Cellvibrionales</taxon>
        <taxon>Microbulbiferaceae</taxon>
        <taxon>Microbulbifer</taxon>
    </lineage>
</organism>
<dbReference type="RefSeq" id="WP_252085451.1">
    <property type="nucleotide sequence ID" value="NZ_CP092418.1"/>
</dbReference>
<evidence type="ECO:0000313" key="4">
    <source>
        <dbReference type="Proteomes" id="UP001055658"/>
    </source>
</evidence>
<dbReference type="Proteomes" id="UP001055658">
    <property type="component" value="Chromosome"/>
</dbReference>
<comment type="similarity">
    <text evidence="1">Belongs to the transposase 8 family.</text>
</comment>
<name>A0ABY4VJW2_9GAMM</name>
<sequence>MPKILSEERVVEYSTEFKVRVVALTNQLKVDATTIANIIGLHPTMVYRWRQESREGKLVEKPSRRISMTKITKTQSQTDDKEIKRLKKQVEKLQKENDFLKKWEMYLKDPKPKDSRSYLLIDQTLVSGTYVDT</sequence>
<protein>
    <submittedName>
        <fullName evidence="3">Transposase</fullName>
    </submittedName>
</protein>
<evidence type="ECO:0000256" key="2">
    <source>
        <dbReference type="SAM" id="Coils"/>
    </source>
</evidence>
<evidence type="ECO:0000256" key="1">
    <source>
        <dbReference type="ARBA" id="ARBA00009964"/>
    </source>
</evidence>
<dbReference type="EMBL" id="CP092418">
    <property type="protein sequence ID" value="USD23100.1"/>
    <property type="molecule type" value="Genomic_DNA"/>
</dbReference>
<feature type="coiled-coil region" evidence="2">
    <location>
        <begin position="76"/>
        <end position="103"/>
    </location>
</feature>
<keyword evidence="4" id="KW-1185">Reference proteome</keyword>
<proteinExistence type="inferred from homology"/>
<dbReference type="InterPro" id="IPR002514">
    <property type="entry name" value="Transposase_8"/>
</dbReference>
<reference evidence="3" key="1">
    <citation type="submission" date="2022-02" db="EMBL/GenBank/DDBJ databases">
        <title>Coral-associated bacteria.</title>
        <authorList>
            <person name="Tang K."/>
            <person name="Wang X."/>
        </authorList>
    </citation>
    <scope>NUCLEOTIDE SEQUENCE</scope>
    <source>
        <strain evidence="3">SCSIO 43006</strain>
    </source>
</reference>
<dbReference type="SUPFAM" id="SSF46689">
    <property type="entry name" value="Homeodomain-like"/>
    <property type="match status" value="1"/>
</dbReference>
<evidence type="ECO:0000313" key="3">
    <source>
        <dbReference type="EMBL" id="USD23100.1"/>
    </source>
</evidence>
<dbReference type="InterPro" id="IPR009057">
    <property type="entry name" value="Homeodomain-like_sf"/>
</dbReference>
<dbReference type="Pfam" id="PF01527">
    <property type="entry name" value="HTH_Tnp_1"/>
    <property type="match status" value="1"/>
</dbReference>
<accession>A0ABY4VJW2</accession>